<dbReference type="Gene3D" id="3.90.550.10">
    <property type="entry name" value="Spore Coat Polysaccharide Biosynthesis Protein SpsA, Chain A"/>
    <property type="match status" value="1"/>
</dbReference>
<reference evidence="10 11" key="1">
    <citation type="journal article" date="2008" name="Genome Res.">
        <title>Genome sequence of the beta-rhizobium Cupriavidus taiwanensis and comparative genomics of rhizobia.</title>
        <authorList>
            <person name="Amadou C."/>
            <person name="Pascal G."/>
            <person name="Mangenot S."/>
            <person name="Glew M."/>
            <person name="Bontemps C."/>
            <person name="Capela D."/>
            <person name="Carrere S."/>
            <person name="Cruveiller S."/>
            <person name="Dossat C."/>
            <person name="Lajus A."/>
            <person name="Marchetti M."/>
            <person name="Poinsot V."/>
            <person name="Rouy Z."/>
            <person name="Servin B."/>
            <person name="Saad M."/>
            <person name="Schenowitz C."/>
            <person name="Barbe V."/>
            <person name="Batut J."/>
            <person name="Medigue C."/>
            <person name="Masson-Boivin C."/>
        </authorList>
    </citation>
    <scope>NUCLEOTIDE SEQUENCE [LARGE SCALE GENOMIC DNA]</scope>
    <source>
        <strain evidence="11">DSM 17343 / BCRC 17206 / CCUG 44338 / CIP 107171 / LMG 19424 / R1</strain>
    </source>
</reference>
<comment type="subcellular location">
    <subcellularLocation>
        <location evidence="1">Membrane</location>
        <topology evidence="1">Multi-pass membrane protein</topology>
    </subcellularLocation>
</comment>
<keyword evidence="6 8" id="KW-0472">Membrane</keyword>
<dbReference type="GO" id="GO:0005886">
    <property type="term" value="C:plasma membrane"/>
    <property type="evidence" value="ECO:0007669"/>
    <property type="project" value="TreeGrafter"/>
</dbReference>
<accession>B3RC92</accession>
<dbReference type="InterPro" id="IPR050256">
    <property type="entry name" value="Glycosyltransferase_2"/>
</dbReference>
<dbReference type="PANTHER" id="PTHR48090">
    <property type="entry name" value="UNDECAPRENYL-PHOSPHATE 4-DEOXY-4-FORMAMIDO-L-ARABINOSE TRANSFERASE-RELATED"/>
    <property type="match status" value="1"/>
</dbReference>
<evidence type="ECO:0000256" key="8">
    <source>
        <dbReference type="SAM" id="Phobius"/>
    </source>
</evidence>
<evidence type="ECO:0000256" key="6">
    <source>
        <dbReference type="ARBA" id="ARBA00023136"/>
    </source>
</evidence>
<dbReference type="GO" id="GO:0016757">
    <property type="term" value="F:glycosyltransferase activity"/>
    <property type="evidence" value="ECO:0007669"/>
    <property type="project" value="UniProtKB-KW"/>
</dbReference>
<evidence type="ECO:0000256" key="3">
    <source>
        <dbReference type="ARBA" id="ARBA00022679"/>
    </source>
</evidence>
<sequence>MIFMQASEPTELSVIIPAYNEAASLPLALPRIVSELAQLVSRFEIVIVNDGSSDQTAAVADELAKRHRFVRAIHFSRNFGKEAALEAGLTYARGRGLLFIDADLQHPPALIPQMIRAWRAGADVVNARKRHRGEERAAYGAASRLFYRMFERATGFAFEGASDYKLLDRQVADALLRCPERDRFFRGLVAWVGFHQVDIPFDVAPREAGRSSWSVAGLMRYSLRSLVAFSSLPLQAVAMAGFAGVVLSFLLILQTVARYLSGNALDGFTTVIIAQAAFSSLLLLAVGVLAVYLARVYDAQKQRPSFFVRDPDAGVRSGTVLRDMEIQPAPPRVRKPVGACDTDHSRVDHELL</sequence>
<feature type="domain" description="Glycosyltransferase 2-like" evidence="9">
    <location>
        <begin position="13"/>
        <end position="148"/>
    </location>
</feature>
<evidence type="ECO:0000313" key="10">
    <source>
        <dbReference type="EMBL" id="CAQ72517.1"/>
    </source>
</evidence>
<keyword evidence="5 8" id="KW-1133">Transmembrane helix</keyword>
<dbReference type="BioCyc" id="CTAI977880:RALTA_RS24885-MONOMER"/>
<keyword evidence="2" id="KW-0328">Glycosyltransferase</keyword>
<feature type="transmembrane region" description="Helical" evidence="8">
    <location>
        <begin position="272"/>
        <end position="294"/>
    </location>
</feature>
<protein>
    <submittedName>
        <fullName evidence="10">Glycosyl transferase, similar to wxcL, possibly involved in LPS O-antigen synthesis</fullName>
    </submittedName>
</protein>
<dbReference type="KEGG" id="cti:RALTA_B1937"/>
<feature type="compositionally biased region" description="Basic and acidic residues" evidence="7">
    <location>
        <begin position="341"/>
        <end position="352"/>
    </location>
</feature>
<dbReference type="Pfam" id="PF00535">
    <property type="entry name" value="Glycos_transf_2"/>
    <property type="match status" value="1"/>
</dbReference>
<dbReference type="EMBL" id="CU633750">
    <property type="protein sequence ID" value="CAQ72517.1"/>
    <property type="molecule type" value="Genomic_DNA"/>
</dbReference>
<gene>
    <name evidence="10" type="ordered locus">RALTA_B1937</name>
</gene>
<evidence type="ECO:0000256" key="2">
    <source>
        <dbReference type="ARBA" id="ARBA00022676"/>
    </source>
</evidence>
<dbReference type="HOGENOM" id="CLU_033536_0_1_4"/>
<evidence type="ECO:0000259" key="9">
    <source>
        <dbReference type="Pfam" id="PF00535"/>
    </source>
</evidence>
<dbReference type="InterPro" id="IPR001173">
    <property type="entry name" value="Glyco_trans_2-like"/>
</dbReference>
<evidence type="ECO:0000256" key="4">
    <source>
        <dbReference type="ARBA" id="ARBA00022692"/>
    </source>
</evidence>
<evidence type="ECO:0000256" key="5">
    <source>
        <dbReference type="ARBA" id="ARBA00022989"/>
    </source>
</evidence>
<feature type="transmembrane region" description="Helical" evidence="8">
    <location>
        <begin position="226"/>
        <end position="252"/>
    </location>
</feature>
<dbReference type="SUPFAM" id="SSF53448">
    <property type="entry name" value="Nucleotide-diphospho-sugar transferases"/>
    <property type="match status" value="1"/>
</dbReference>
<proteinExistence type="predicted"/>
<dbReference type="AlphaFoldDB" id="B3RC92"/>
<keyword evidence="11" id="KW-1185">Reference proteome</keyword>
<dbReference type="PANTHER" id="PTHR48090:SF1">
    <property type="entry name" value="PROPHAGE BACTOPRENOL GLUCOSYL TRANSFERASE HOMOLOG"/>
    <property type="match status" value="1"/>
</dbReference>
<name>B3RC92_CUPTR</name>
<dbReference type="InterPro" id="IPR029044">
    <property type="entry name" value="Nucleotide-diphossugar_trans"/>
</dbReference>
<keyword evidence="4 8" id="KW-0812">Transmembrane</keyword>
<dbReference type="CAZy" id="GT2">
    <property type="family name" value="Glycosyltransferase Family 2"/>
</dbReference>
<keyword evidence="3 10" id="KW-0808">Transferase</keyword>
<evidence type="ECO:0000313" key="11">
    <source>
        <dbReference type="Proteomes" id="UP000001692"/>
    </source>
</evidence>
<dbReference type="CDD" id="cd04187">
    <property type="entry name" value="DPM1_like_bac"/>
    <property type="match status" value="1"/>
</dbReference>
<evidence type="ECO:0000256" key="7">
    <source>
        <dbReference type="SAM" id="MobiDB-lite"/>
    </source>
</evidence>
<dbReference type="eggNOG" id="COG0463">
    <property type="taxonomic scope" value="Bacteria"/>
</dbReference>
<organism evidence="10 11">
    <name type="scientific">Cupriavidus taiwanensis (strain DSM 17343 / BCRC 17206 / CCUG 44338 / CIP 107171 / LMG 19424 / R1)</name>
    <name type="common">Ralstonia taiwanensis (strain LMG 19424)</name>
    <dbReference type="NCBI Taxonomy" id="977880"/>
    <lineage>
        <taxon>Bacteria</taxon>
        <taxon>Pseudomonadati</taxon>
        <taxon>Pseudomonadota</taxon>
        <taxon>Betaproteobacteria</taxon>
        <taxon>Burkholderiales</taxon>
        <taxon>Burkholderiaceae</taxon>
        <taxon>Cupriavidus</taxon>
    </lineage>
</organism>
<evidence type="ECO:0000256" key="1">
    <source>
        <dbReference type="ARBA" id="ARBA00004141"/>
    </source>
</evidence>
<feature type="region of interest" description="Disordered" evidence="7">
    <location>
        <begin position="332"/>
        <end position="352"/>
    </location>
</feature>
<dbReference type="Proteomes" id="UP000001692">
    <property type="component" value="Chromosome 2"/>
</dbReference>